<evidence type="ECO:0000259" key="2">
    <source>
        <dbReference type="Pfam" id="PF20434"/>
    </source>
</evidence>
<dbReference type="Proteomes" id="UP000181969">
    <property type="component" value="Unassembled WGS sequence"/>
</dbReference>
<sequence length="340" mass="37739">MKKFFKVISLLLGFLVAVILGLVLVFNLSPRPGAFVINRLFAKSGGKITDQKTYEATKKKVLLKSDLSYTSDKKRNSFDIYMPQNSKGPVPVMIWVHGGAYVGGNKTDVKEFATRIAHDAQVAVICPNYALAPDAQYPSQVQQINELVQDLFSHQADYPSLDFNQIILGGDSAGAQIATQYAAIQTNNAYANALHFTPLLTKENLKGVISYCGPVNLQEKAHDKSNNLLLKAFTKTVAWSLLGTTDWKTNPHLQQASVVPAVTENYPPTYITDGNTLSFASEGEALAERLKALKVPVSQLFFSDSSKKIGHEYQFDYRTKEAQLCYQQTLQFIQEHTLQH</sequence>
<proteinExistence type="predicted"/>
<dbReference type="InterPro" id="IPR050300">
    <property type="entry name" value="GDXG_lipolytic_enzyme"/>
</dbReference>
<evidence type="ECO:0000313" key="4">
    <source>
        <dbReference type="Proteomes" id="UP000181969"/>
    </source>
</evidence>
<dbReference type="AlphaFoldDB" id="A0A1I4GL26"/>
<reference evidence="3 4" key="1">
    <citation type="submission" date="2016-10" db="EMBL/GenBank/DDBJ databases">
        <authorList>
            <person name="de Groot N.N."/>
        </authorList>
    </citation>
    <scope>NUCLEOTIDE SEQUENCE [LARGE SCALE GENOMIC DNA]</scope>
    <source>
        <strain evidence="3 4">M79</strain>
    </source>
</reference>
<dbReference type="InterPro" id="IPR029058">
    <property type="entry name" value="AB_hydrolase_fold"/>
</dbReference>
<keyword evidence="1" id="KW-0378">Hydrolase</keyword>
<dbReference type="PANTHER" id="PTHR48081:SF6">
    <property type="entry name" value="PEPTIDASE S9 PROLYL OLIGOPEPTIDASE CATALYTIC DOMAIN-CONTAINING PROTEIN"/>
    <property type="match status" value="1"/>
</dbReference>
<dbReference type="Gene3D" id="3.40.50.1820">
    <property type="entry name" value="alpha/beta hydrolase"/>
    <property type="match status" value="1"/>
</dbReference>
<dbReference type="GO" id="GO:0016787">
    <property type="term" value="F:hydrolase activity"/>
    <property type="evidence" value="ECO:0007669"/>
    <property type="project" value="UniProtKB-KW"/>
</dbReference>
<dbReference type="InterPro" id="IPR049492">
    <property type="entry name" value="BD-FAE-like_dom"/>
</dbReference>
<name>A0A1I4GL26_9LACT</name>
<accession>A0A1I4GL26</accession>
<evidence type="ECO:0000313" key="3">
    <source>
        <dbReference type="EMBL" id="SFL30752.1"/>
    </source>
</evidence>
<dbReference type="EMBL" id="FOTJ01000004">
    <property type="protein sequence ID" value="SFL30752.1"/>
    <property type="molecule type" value="Genomic_DNA"/>
</dbReference>
<dbReference type="Pfam" id="PF20434">
    <property type="entry name" value="BD-FAE"/>
    <property type="match status" value="1"/>
</dbReference>
<organism evidence="3 4">
    <name type="scientific">Lactococcus garvieae</name>
    <dbReference type="NCBI Taxonomy" id="1363"/>
    <lineage>
        <taxon>Bacteria</taxon>
        <taxon>Bacillati</taxon>
        <taxon>Bacillota</taxon>
        <taxon>Bacilli</taxon>
        <taxon>Lactobacillales</taxon>
        <taxon>Streptococcaceae</taxon>
        <taxon>Lactococcus</taxon>
    </lineage>
</organism>
<evidence type="ECO:0000256" key="1">
    <source>
        <dbReference type="ARBA" id="ARBA00022801"/>
    </source>
</evidence>
<feature type="domain" description="BD-FAE-like" evidence="2">
    <location>
        <begin position="79"/>
        <end position="275"/>
    </location>
</feature>
<dbReference type="OrthoDB" id="9815425at2"/>
<dbReference type="RefSeq" id="WP_074750996.1">
    <property type="nucleotide sequence ID" value="NZ_FOTJ01000004.1"/>
</dbReference>
<dbReference type="SUPFAM" id="SSF53474">
    <property type="entry name" value="alpha/beta-Hydrolases"/>
    <property type="match status" value="1"/>
</dbReference>
<protein>
    <submittedName>
        <fullName evidence="3">Acetyl esterase/lipase</fullName>
    </submittedName>
</protein>
<dbReference type="PANTHER" id="PTHR48081">
    <property type="entry name" value="AB HYDROLASE SUPERFAMILY PROTEIN C4A8.06C"/>
    <property type="match status" value="1"/>
</dbReference>
<gene>
    <name evidence="3" type="ORF">SAMN05216438_104127</name>
</gene>